<evidence type="ECO:0000256" key="3">
    <source>
        <dbReference type="SAM" id="MobiDB-lite"/>
    </source>
</evidence>
<feature type="compositionally biased region" description="Basic and acidic residues" evidence="3">
    <location>
        <begin position="59"/>
        <end position="77"/>
    </location>
</feature>
<evidence type="ECO:0000313" key="6">
    <source>
        <dbReference type="Proteomes" id="UP000003438"/>
    </source>
</evidence>
<dbReference type="AlphaFoldDB" id="D1PML7"/>
<dbReference type="SUPFAM" id="SSF63817">
    <property type="entry name" value="Sortase"/>
    <property type="match status" value="1"/>
</dbReference>
<protein>
    <submittedName>
        <fullName evidence="5">Sortase family protein</fullName>
    </submittedName>
</protein>
<evidence type="ECO:0000256" key="4">
    <source>
        <dbReference type="SAM" id="SignalP"/>
    </source>
</evidence>
<reference evidence="5" key="1">
    <citation type="submission" date="2009-12" db="EMBL/GenBank/DDBJ databases">
        <authorList>
            <person name="Weinstock G."/>
            <person name="Sodergren E."/>
            <person name="Clifton S."/>
            <person name="Fulton L."/>
            <person name="Fulton B."/>
            <person name="Courtney L."/>
            <person name="Fronick C."/>
            <person name="Harrison M."/>
            <person name="Strong C."/>
            <person name="Farmer C."/>
            <person name="Delahaunty K."/>
            <person name="Markovic C."/>
            <person name="Hall O."/>
            <person name="Minx P."/>
            <person name="Tomlinson C."/>
            <person name="Mitreva M."/>
            <person name="Nelson J."/>
            <person name="Hou S."/>
            <person name="Wollam A."/>
            <person name="Pepin K.H."/>
            <person name="Johnson M."/>
            <person name="Bhonagiri V."/>
            <person name="Nash W.E."/>
            <person name="Warren W."/>
            <person name="Chinwalla A."/>
            <person name="Mardis E.R."/>
            <person name="Wilson R.K."/>
        </authorList>
    </citation>
    <scope>NUCLEOTIDE SEQUENCE [LARGE SCALE GENOMIC DNA]</scope>
    <source>
        <strain evidence="5">DSM 15176</strain>
    </source>
</reference>
<feature type="signal peptide" evidence="4">
    <location>
        <begin position="1"/>
        <end position="28"/>
    </location>
</feature>
<dbReference type="CDD" id="cd05828">
    <property type="entry name" value="Sortase_D_1"/>
    <property type="match status" value="1"/>
</dbReference>
<feature type="region of interest" description="Disordered" evidence="3">
    <location>
        <begin position="50"/>
        <end position="77"/>
    </location>
</feature>
<dbReference type="Proteomes" id="UP000003438">
    <property type="component" value="Unassembled WGS sequence"/>
</dbReference>
<accession>D1PML7</accession>
<sequence>MKQILSHPKLCRCLLGCAAALVVSIVVAVELAWHANDTVRQKREEEARQAAEAAAAEQAAREEAAAETARQEEERRLAEEAANLRRQQVADAAAAHENVEYGDKLGTVRVEGTQIDCDLYWGDSNAQFDAGAGCHAADGCVLPGENGTVFIGGHTGTYFADLGSAQVGDRIYLDTDWGNFVYEITEMQVIYETDIDKVRWGAEEPSCILYTCYPFGILTHTDRRYAVYADPVEADADGVIPQ</sequence>
<dbReference type="NCBIfam" id="TIGR01076">
    <property type="entry name" value="sortase_fam"/>
    <property type="match status" value="1"/>
</dbReference>
<dbReference type="Pfam" id="PF04203">
    <property type="entry name" value="Sortase"/>
    <property type="match status" value="1"/>
</dbReference>
<keyword evidence="6" id="KW-1185">Reference proteome</keyword>
<evidence type="ECO:0000256" key="2">
    <source>
        <dbReference type="PIRSR" id="PIRSR605754-1"/>
    </source>
</evidence>
<comment type="caution">
    <text evidence="5">The sequence shown here is derived from an EMBL/GenBank/DDBJ whole genome shotgun (WGS) entry which is preliminary data.</text>
</comment>
<dbReference type="GO" id="GO:0016787">
    <property type="term" value="F:hydrolase activity"/>
    <property type="evidence" value="ECO:0007669"/>
    <property type="project" value="UniProtKB-KW"/>
</dbReference>
<feature type="active site" description="Acyl-thioester intermediate" evidence="2">
    <location>
        <position position="212"/>
    </location>
</feature>
<keyword evidence="1" id="KW-0378">Hydrolase</keyword>
<evidence type="ECO:0000256" key="1">
    <source>
        <dbReference type="ARBA" id="ARBA00022801"/>
    </source>
</evidence>
<dbReference type="InterPro" id="IPR041999">
    <property type="entry name" value="Sortase_D_1"/>
</dbReference>
<dbReference type="HOGENOM" id="CLU_1146708_0_0_9"/>
<gene>
    <name evidence="5" type="ORF">SUBVAR_05580</name>
</gene>
<proteinExistence type="predicted"/>
<dbReference type="STRING" id="411471.SUBVAR_05580"/>
<organism evidence="5 6">
    <name type="scientific">Subdoligranulum variabile DSM 15176</name>
    <dbReference type="NCBI Taxonomy" id="411471"/>
    <lineage>
        <taxon>Bacteria</taxon>
        <taxon>Bacillati</taxon>
        <taxon>Bacillota</taxon>
        <taxon>Clostridia</taxon>
        <taxon>Eubacteriales</taxon>
        <taxon>Oscillospiraceae</taxon>
        <taxon>Subdoligranulum</taxon>
    </lineage>
</organism>
<dbReference type="eggNOG" id="COG3764">
    <property type="taxonomic scope" value="Bacteria"/>
</dbReference>
<feature type="active site" description="Proton donor/acceptor" evidence="2">
    <location>
        <position position="154"/>
    </location>
</feature>
<dbReference type="InterPro" id="IPR005754">
    <property type="entry name" value="Sortase"/>
</dbReference>
<dbReference type="OrthoDB" id="165822at2"/>
<dbReference type="RefSeq" id="WP_007046962.1">
    <property type="nucleotide sequence ID" value="NZ_GG704769.1"/>
</dbReference>
<feature type="chain" id="PRO_5003025666" evidence="4">
    <location>
        <begin position="29"/>
        <end position="242"/>
    </location>
</feature>
<dbReference type="Gene3D" id="2.40.260.10">
    <property type="entry name" value="Sortase"/>
    <property type="match status" value="1"/>
</dbReference>
<dbReference type="EMBL" id="ACBY02000023">
    <property type="protein sequence ID" value="EFB75802.1"/>
    <property type="molecule type" value="Genomic_DNA"/>
</dbReference>
<name>D1PML7_9FIRM</name>
<keyword evidence="4" id="KW-0732">Signal</keyword>
<evidence type="ECO:0000313" key="5">
    <source>
        <dbReference type="EMBL" id="EFB75802.1"/>
    </source>
</evidence>
<dbReference type="InterPro" id="IPR023365">
    <property type="entry name" value="Sortase_dom-sf"/>
</dbReference>